<organism evidence="1 2">
    <name type="scientific">Vineibacter terrae</name>
    <dbReference type="NCBI Taxonomy" id="2586908"/>
    <lineage>
        <taxon>Bacteria</taxon>
        <taxon>Pseudomonadati</taxon>
        <taxon>Pseudomonadota</taxon>
        <taxon>Alphaproteobacteria</taxon>
        <taxon>Hyphomicrobiales</taxon>
        <taxon>Vineibacter</taxon>
    </lineage>
</organism>
<sequence>MRDIFPDVVLPISDKPERDVCVAVGPGVDEVLWLTAPKTSLNDTGFAKATLMQLHSYRSGPQATTQPYRGRRRPHYVQGTKDGVLFVSARVVVDGPGAWWTTRLLKNERRLSLGDGLSDVRVSPAGNIWAAYFDEGVFGGGPGAAGLVSFDKRGRQTWAYDANAAGTDDISDVYAFNLSAEDDAWVYFYTPFVVVRWLNGVPTVWRTRIQGARALAVRPNQALLFGDYDDPTSMRILDLPRGGGTARVKSRLRLCLPERTDPKSLQAYGAADRLILWSSTTMMILQHW</sequence>
<keyword evidence="2" id="KW-1185">Reference proteome</keyword>
<gene>
    <name evidence="1" type="ORF">FHP25_32685</name>
</gene>
<protein>
    <submittedName>
        <fullName evidence="1">Uncharacterized protein</fullName>
    </submittedName>
</protein>
<dbReference type="SUPFAM" id="SSF63829">
    <property type="entry name" value="Calcium-dependent phosphotriesterase"/>
    <property type="match status" value="1"/>
</dbReference>
<name>A0A5C8PBE6_9HYPH</name>
<proteinExistence type="predicted"/>
<reference evidence="1 2" key="1">
    <citation type="submission" date="2019-06" db="EMBL/GenBank/DDBJ databases">
        <title>New taxonomy in bacterial strain CC-CFT640, isolated from vineyard.</title>
        <authorList>
            <person name="Lin S.-Y."/>
            <person name="Tsai C.-F."/>
            <person name="Young C.-C."/>
        </authorList>
    </citation>
    <scope>NUCLEOTIDE SEQUENCE [LARGE SCALE GENOMIC DNA]</scope>
    <source>
        <strain evidence="1 2">CC-CFT640</strain>
    </source>
</reference>
<evidence type="ECO:0000313" key="1">
    <source>
        <dbReference type="EMBL" id="TXL70878.1"/>
    </source>
</evidence>
<evidence type="ECO:0000313" key="2">
    <source>
        <dbReference type="Proteomes" id="UP000321638"/>
    </source>
</evidence>
<accession>A0A5C8PBE6</accession>
<comment type="caution">
    <text evidence="1">The sequence shown here is derived from an EMBL/GenBank/DDBJ whole genome shotgun (WGS) entry which is preliminary data.</text>
</comment>
<dbReference type="AlphaFoldDB" id="A0A5C8PBE6"/>
<dbReference type="EMBL" id="VDUZ01000052">
    <property type="protein sequence ID" value="TXL70878.1"/>
    <property type="molecule type" value="Genomic_DNA"/>
</dbReference>
<dbReference type="Proteomes" id="UP000321638">
    <property type="component" value="Unassembled WGS sequence"/>
</dbReference>
<dbReference type="RefSeq" id="WP_178133965.1">
    <property type="nucleotide sequence ID" value="NZ_VDUZ01000052.1"/>
</dbReference>